<dbReference type="OrthoDB" id="9797743at2"/>
<dbReference type="InterPro" id="IPR006439">
    <property type="entry name" value="HAD-SF_hydro_IA"/>
</dbReference>
<proteinExistence type="predicted"/>
<dbReference type="InterPro" id="IPR023198">
    <property type="entry name" value="PGP-like_dom2"/>
</dbReference>
<gene>
    <name evidence="1" type="ORF">CLV80_11359</name>
</gene>
<dbReference type="EMBL" id="PVTP01000013">
    <property type="protein sequence ID" value="PRY75249.1"/>
    <property type="molecule type" value="Genomic_DNA"/>
</dbReference>
<accession>A0A2T0VV03</accession>
<dbReference type="InterPro" id="IPR050155">
    <property type="entry name" value="HAD-like_hydrolase_sf"/>
</dbReference>
<comment type="caution">
    <text evidence="1">The sequence shown here is derived from an EMBL/GenBank/DDBJ whole genome shotgun (WGS) entry which is preliminary data.</text>
</comment>
<dbReference type="PANTHER" id="PTHR43434:SF22">
    <property type="entry name" value="PHOSPHOGLYCOLATE PHOSPHATASE"/>
    <property type="match status" value="1"/>
</dbReference>
<dbReference type="InterPro" id="IPR023214">
    <property type="entry name" value="HAD_sf"/>
</dbReference>
<dbReference type="InterPro" id="IPR036412">
    <property type="entry name" value="HAD-like_sf"/>
</dbReference>
<reference evidence="1 2" key="1">
    <citation type="submission" date="2018-03" db="EMBL/GenBank/DDBJ databases">
        <title>Genomic Encyclopedia of Archaeal and Bacterial Type Strains, Phase II (KMG-II): from individual species to whole genera.</title>
        <authorList>
            <person name="Goeker M."/>
        </authorList>
    </citation>
    <scope>NUCLEOTIDE SEQUENCE [LARGE SCALE GENOMIC DNA]</scope>
    <source>
        <strain evidence="1 2">DSM 101533</strain>
    </source>
</reference>
<protein>
    <submittedName>
        <fullName evidence="1">HAD superfamily hydrolase (TIGR01509 family)</fullName>
    </submittedName>
</protein>
<sequence>MTPKLVIFDCDGVLVDTEPTTDKIISASLTHFGLAISPDDVHRLFAGGTIEGVGIEATRRGAVLPDTWVDDIYAEVFEALRNGVPVIEGVIDLIHALDRAGIKRAIASNGPIPKMEISLTPSGLFDLFDGRIYSGHDHGPKPKPDMLLQIAKDMGVTPQDAVMIDDMPAGFLAAKAAGMPCFGYVADGDPARIGDTGATPVTHMDQIQQALGLS</sequence>
<organism evidence="1 2">
    <name type="scientific">Yoonia maritima</name>
    <dbReference type="NCBI Taxonomy" id="1435347"/>
    <lineage>
        <taxon>Bacteria</taxon>
        <taxon>Pseudomonadati</taxon>
        <taxon>Pseudomonadota</taxon>
        <taxon>Alphaproteobacteria</taxon>
        <taxon>Rhodobacterales</taxon>
        <taxon>Paracoccaceae</taxon>
        <taxon>Yoonia</taxon>
    </lineage>
</organism>
<dbReference type="Gene3D" id="3.40.50.1000">
    <property type="entry name" value="HAD superfamily/HAD-like"/>
    <property type="match status" value="1"/>
</dbReference>
<evidence type="ECO:0000313" key="2">
    <source>
        <dbReference type="Proteomes" id="UP000238007"/>
    </source>
</evidence>
<dbReference type="Proteomes" id="UP000238007">
    <property type="component" value="Unassembled WGS sequence"/>
</dbReference>
<dbReference type="SFLD" id="SFLDG01129">
    <property type="entry name" value="C1.5:_HAD__Beta-PGM__Phosphata"/>
    <property type="match status" value="1"/>
</dbReference>
<dbReference type="Gene3D" id="1.10.150.240">
    <property type="entry name" value="Putative phosphatase, domain 2"/>
    <property type="match status" value="1"/>
</dbReference>
<keyword evidence="1" id="KW-0378">Hydrolase</keyword>
<dbReference type="SUPFAM" id="SSF56784">
    <property type="entry name" value="HAD-like"/>
    <property type="match status" value="1"/>
</dbReference>
<dbReference type="PANTHER" id="PTHR43434">
    <property type="entry name" value="PHOSPHOGLYCOLATE PHOSPHATASE"/>
    <property type="match status" value="1"/>
</dbReference>
<dbReference type="SFLD" id="SFLDS00003">
    <property type="entry name" value="Haloacid_Dehalogenase"/>
    <property type="match status" value="1"/>
</dbReference>
<name>A0A2T0VV03_9RHOB</name>
<dbReference type="GO" id="GO:0008967">
    <property type="term" value="F:phosphoglycolate phosphatase activity"/>
    <property type="evidence" value="ECO:0007669"/>
    <property type="project" value="TreeGrafter"/>
</dbReference>
<dbReference type="GO" id="GO:0006281">
    <property type="term" value="P:DNA repair"/>
    <property type="evidence" value="ECO:0007669"/>
    <property type="project" value="TreeGrafter"/>
</dbReference>
<dbReference type="Pfam" id="PF00702">
    <property type="entry name" value="Hydrolase"/>
    <property type="match status" value="1"/>
</dbReference>
<evidence type="ECO:0000313" key="1">
    <source>
        <dbReference type="EMBL" id="PRY75249.1"/>
    </source>
</evidence>
<dbReference type="AlphaFoldDB" id="A0A2T0VV03"/>
<dbReference type="NCBIfam" id="TIGR01509">
    <property type="entry name" value="HAD-SF-IA-v3"/>
    <property type="match status" value="1"/>
</dbReference>
<dbReference type="RefSeq" id="WP_106358935.1">
    <property type="nucleotide sequence ID" value="NZ_PVTP01000013.1"/>
</dbReference>
<keyword evidence="2" id="KW-1185">Reference proteome</keyword>